<dbReference type="OrthoDB" id="2115177at2759"/>
<dbReference type="FunCoup" id="A0A316W8H9">
    <property type="interactions" value="17"/>
</dbReference>
<proteinExistence type="inferred from homology"/>
<dbReference type="InterPro" id="IPR010308">
    <property type="entry name" value="TRP_C"/>
</dbReference>
<keyword evidence="4" id="KW-0732">Signal</keyword>
<dbReference type="AlphaFoldDB" id="A0A316W8H9"/>
<organism evidence="10 11">
    <name type="scientific">Ceraceosorus guamensis</name>
    <dbReference type="NCBI Taxonomy" id="1522189"/>
    <lineage>
        <taxon>Eukaryota</taxon>
        <taxon>Fungi</taxon>
        <taxon>Dikarya</taxon>
        <taxon>Basidiomycota</taxon>
        <taxon>Ustilaginomycotina</taxon>
        <taxon>Exobasidiomycetes</taxon>
        <taxon>Ceraceosorales</taxon>
        <taxon>Ceraceosoraceae</taxon>
        <taxon>Ceraceosorus</taxon>
    </lineage>
</organism>
<comment type="similarity">
    <text evidence="2">Belongs to the transient receptor potential (TRP) ion channel family.</text>
</comment>
<feature type="transmembrane region" description="Helical" evidence="8">
    <location>
        <begin position="536"/>
        <end position="555"/>
    </location>
</feature>
<evidence type="ECO:0000256" key="3">
    <source>
        <dbReference type="ARBA" id="ARBA00022692"/>
    </source>
</evidence>
<feature type="transmembrane region" description="Helical" evidence="8">
    <location>
        <begin position="380"/>
        <end position="406"/>
    </location>
</feature>
<keyword evidence="5 8" id="KW-1133">Transmembrane helix</keyword>
<keyword evidence="3 8" id="KW-0812">Transmembrane</keyword>
<evidence type="ECO:0000256" key="2">
    <source>
        <dbReference type="ARBA" id="ARBA00010642"/>
    </source>
</evidence>
<comment type="subcellular location">
    <subcellularLocation>
        <location evidence="1">Membrane</location>
        <topology evidence="1">Multi-pass membrane protein</topology>
    </subcellularLocation>
</comment>
<evidence type="ECO:0000313" key="10">
    <source>
        <dbReference type="EMBL" id="PWN46226.1"/>
    </source>
</evidence>
<keyword evidence="6 8" id="KW-0472">Membrane</keyword>
<feature type="transmembrane region" description="Helical" evidence="8">
    <location>
        <begin position="326"/>
        <end position="359"/>
    </location>
</feature>
<evidence type="ECO:0000256" key="4">
    <source>
        <dbReference type="ARBA" id="ARBA00022729"/>
    </source>
</evidence>
<keyword evidence="11" id="KW-1185">Reference proteome</keyword>
<evidence type="ECO:0000256" key="6">
    <source>
        <dbReference type="ARBA" id="ARBA00023136"/>
    </source>
</evidence>
<evidence type="ECO:0000256" key="5">
    <source>
        <dbReference type="ARBA" id="ARBA00022989"/>
    </source>
</evidence>
<dbReference type="Pfam" id="PF06011">
    <property type="entry name" value="TRP"/>
    <property type="match status" value="1"/>
</dbReference>
<evidence type="ECO:0000256" key="8">
    <source>
        <dbReference type="SAM" id="Phobius"/>
    </source>
</evidence>
<feature type="domain" description="ML-like" evidence="9">
    <location>
        <begin position="1"/>
        <end position="137"/>
    </location>
</feature>
<dbReference type="GO" id="GO:0009272">
    <property type="term" value="P:fungal-type cell wall biogenesis"/>
    <property type="evidence" value="ECO:0007669"/>
    <property type="project" value="TreeGrafter"/>
</dbReference>
<dbReference type="InterPro" id="IPR040241">
    <property type="entry name" value="TRP_Flc/Pkd2-like"/>
</dbReference>
<dbReference type="GO" id="GO:0016020">
    <property type="term" value="C:membrane"/>
    <property type="evidence" value="ECO:0007669"/>
    <property type="project" value="UniProtKB-SubCell"/>
</dbReference>
<dbReference type="GeneID" id="37033451"/>
<protein>
    <submittedName>
        <fullName evidence="10">TRP-domain-containing protein</fullName>
    </submittedName>
</protein>
<dbReference type="STRING" id="1522189.A0A316W8H9"/>
<feature type="transmembrane region" description="Helical" evidence="8">
    <location>
        <begin position="505"/>
        <end position="524"/>
    </location>
</feature>
<dbReference type="EMBL" id="KZ819351">
    <property type="protein sequence ID" value="PWN46226.1"/>
    <property type="molecule type" value="Genomic_DNA"/>
</dbReference>
<dbReference type="GO" id="GO:0055085">
    <property type="term" value="P:transmembrane transport"/>
    <property type="evidence" value="ECO:0007669"/>
    <property type="project" value="TreeGrafter"/>
</dbReference>
<dbReference type="InParanoid" id="A0A316W8H9"/>
<accession>A0A316W8H9</accession>
<feature type="transmembrane region" description="Helical" evidence="8">
    <location>
        <begin position="479"/>
        <end position="499"/>
    </location>
</feature>
<feature type="transmembrane region" description="Helical" evidence="8">
    <location>
        <begin position="140"/>
        <end position="161"/>
    </location>
</feature>
<feature type="transmembrane region" description="Helical" evidence="8">
    <location>
        <begin position="418"/>
        <end position="436"/>
    </location>
</feature>
<feature type="transmembrane region" description="Helical" evidence="8">
    <location>
        <begin position="567"/>
        <end position="596"/>
    </location>
</feature>
<dbReference type="PANTHER" id="PTHR31145">
    <property type="entry name" value="INTEGRAL MEMBRANE PROTEIN (AFU_ORTHOLOGUE AFUA_7G01610)"/>
    <property type="match status" value="1"/>
</dbReference>
<feature type="region of interest" description="Disordered" evidence="7">
    <location>
        <begin position="603"/>
        <end position="659"/>
    </location>
</feature>
<gene>
    <name evidence="10" type="ORF">IE81DRAFT_284188</name>
</gene>
<name>A0A316W8H9_9BASI</name>
<dbReference type="Pfam" id="PF14558">
    <property type="entry name" value="TRP_N"/>
    <property type="match status" value="1"/>
</dbReference>
<dbReference type="InterPro" id="IPR032800">
    <property type="entry name" value="TRP_N"/>
</dbReference>
<evidence type="ECO:0000256" key="7">
    <source>
        <dbReference type="SAM" id="MobiDB-lite"/>
    </source>
</evidence>
<feature type="non-terminal residue" evidence="10">
    <location>
        <position position="1"/>
    </location>
</feature>
<evidence type="ECO:0000256" key="1">
    <source>
        <dbReference type="ARBA" id="ARBA00004141"/>
    </source>
</evidence>
<evidence type="ECO:0000259" key="9">
    <source>
        <dbReference type="SMART" id="SM01320"/>
    </source>
</evidence>
<dbReference type="RefSeq" id="XP_025373386.1">
    <property type="nucleotide sequence ID" value="XM_025511581.1"/>
</dbReference>
<reference evidence="10 11" key="1">
    <citation type="journal article" date="2018" name="Mol. Biol. Evol.">
        <title>Broad Genomic Sampling Reveals a Smut Pathogenic Ancestry of the Fungal Clade Ustilaginomycotina.</title>
        <authorList>
            <person name="Kijpornyongpan T."/>
            <person name="Mondo S.J."/>
            <person name="Barry K."/>
            <person name="Sandor L."/>
            <person name="Lee J."/>
            <person name="Lipzen A."/>
            <person name="Pangilinan J."/>
            <person name="LaButti K."/>
            <person name="Hainaut M."/>
            <person name="Henrissat B."/>
            <person name="Grigoriev I.V."/>
            <person name="Spatafora J.W."/>
            <person name="Aime M.C."/>
        </authorList>
    </citation>
    <scope>NUCLEOTIDE SEQUENCE [LARGE SCALE GENOMIC DNA]</scope>
    <source>
        <strain evidence="10 11">MCA 4658</strain>
    </source>
</reference>
<evidence type="ECO:0000313" key="11">
    <source>
        <dbReference type="Proteomes" id="UP000245783"/>
    </source>
</evidence>
<dbReference type="SMART" id="SM01320">
    <property type="entry name" value="TRP_N"/>
    <property type="match status" value="1"/>
</dbReference>
<feature type="compositionally biased region" description="Basic and acidic residues" evidence="7">
    <location>
        <begin position="604"/>
        <end position="615"/>
    </location>
</feature>
<dbReference type="Proteomes" id="UP000245783">
    <property type="component" value="Unassembled WGS sequence"/>
</dbReference>
<dbReference type="PANTHER" id="PTHR31145:SF2">
    <property type="entry name" value="FLAVIN CARRIER PROTEIN 2"/>
    <property type="match status" value="1"/>
</dbReference>
<sequence length="659" mass="71508">TSSVAYCSDPIAILVTDLQLSFFPDNRTLEFSIAAASTQDDLNVSIALTVNAYGLGVFNANLNLCDLGGSFLCPLPQYQFSGGGVFPIPNQFNLDIPTIAYTIPDLEAVATLELTDTNRNSVVGCVQATLSNGHTARQPAVLWATVGFALLALFSCLLHTAMAQSVGAAQWRIVDVMMVIQHPAVTSLLSLNYPIVFLKYGSNFAWAIGLVNIPSLQQSITKTRQRYGDYSSGTFGAALTAQVGRKYNPFSGSTPQSGGSDGGGLGRLVEAGSGLMKRDQYAPNTGPNGFPVTNSNSVQLQVVGGNTTSGDLGRFAERQNVAPGNAYLTVLVSAAILLAILIGALIVLYIVALVARILTNRNGKGAVSHWSHRITRPREFLGVVTLSMLSRYFLIVFPILTIFSFYQWNYGSSWPPHLVAGLVFGLFLIVGAVFLVPMIKYARRGSADDLYFAKGEPPEKGTLIAKRWGHTAHPYRPKFYWFAFAFVLWSVVRACFIVFAQGHGLRQAAGLLAWELIFLILLLILRPGRDKKSDWFYVITTLLRMLTWAACIALTEEANVQTIPRVIVGFVVLVITGLPIIFLFFVTLWDFFSALLPSKRRPIKDRTDHTGKEEVGESGYAYGNVAGTGPRAAPHSSEESGLGAQANVRRSSDSTAPRV</sequence>